<keyword evidence="2" id="KW-0812">Transmembrane</keyword>
<evidence type="ECO:0000256" key="1">
    <source>
        <dbReference type="SAM" id="MobiDB-lite"/>
    </source>
</evidence>
<dbReference type="Proteomes" id="UP001519311">
    <property type="component" value="Unassembled WGS sequence"/>
</dbReference>
<sequence length="297" mass="30663">MTTHAAREQQVREPAAGQTRRRSTGARALMLTATALVAGATGVAGTLLHQNVTAPDTSAVDAQAAALAQDIRGDLTTGFASPGRTYGGQFTEGTIVAQVVAHGGALLRAGPEQGRSGGHVHTAEVMLGLLPPGTGTVDPDAYPVRCYRYTFGFGAHSVKHSTMPCPASRIDGNPGSPAVQMGVLLAHRPSGTYVYRQMATAGYAHTPQGVTDLLKDEGLVAAGDDVRMASARAGGDDVHVFALRIDDACHYLRMDSSPSAARLVPLWLAPADEQEACGVKQALAAATLYGIDPAKAG</sequence>
<dbReference type="EMBL" id="JAGINS010000001">
    <property type="protein sequence ID" value="MBP2360467.1"/>
    <property type="molecule type" value="Genomic_DNA"/>
</dbReference>
<feature type="compositionally biased region" description="Basic and acidic residues" evidence="1">
    <location>
        <begin position="1"/>
        <end position="11"/>
    </location>
</feature>
<evidence type="ECO:0000313" key="3">
    <source>
        <dbReference type="EMBL" id="MBP2360467.1"/>
    </source>
</evidence>
<name>A0ABS4V9E6_9ACTN</name>
<dbReference type="RefSeq" id="WP_209470206.1">
    <property type="nucleotide sequence ID" value="NZ_BMWJ01000004.1"/>
</dbReference>
<gene>
    <name evidence="3" type="ORF">JOF59_002867</name>
</gene>
<comment type="caution">
    <text evidence="3">The sequence shown here is derived from an EMBL/GenBank/DDBJ whole genome shotgun (WGS) entry which is preliminary data.</text>
</comment>
<evidence type="ECO:0000256" key="2">
    <source>
        <dbReference type="SAM" id="Phobius"/>
    </source>
</evidence>
<reference evidence="3 4" key="1">
    <citation type="submission" date="2021-03" db="EMBL/GenBank/DDBJ databases">
        <title>Sequencing the genomes of 1000 actinobacteria strains.</title>
        <authorList>
            <person name="Klenk H.-P."/>
        </authorList>
    </citation>
    <scope>NUCLEOTIDE SEQUENCE [LARGE SCALE GENOMIC DNA]</scope>
    <source>
        <strain evidence="3 4">DSM 40843</strain>
    </source>
</reference>
<feature type="transmembrane region" description="Helical" evidence="2">
    <location>
        <begin position="28"/>
        <end position="48"/>
    </location>
</feature>
<keyword evidence="2" id="KW-0472">Membrane</keyword>
<evidence type="ECO:0008006" key="5">
    <source>
        <dbReference type="Google" id="ProtNLM"/>
    </source>
</evidence>
<protein>
    <recommendedName>
        <fullName evidence="5">Secreted protein</fullName>
    </recommendedName>
</protein>
<keyword evidence="4" id="KW-1185">Reference proteome</keyword>
<organism evidence="3 4">
    <name type="scientific">Streptomyces clavifer</name>
    <dbReference type="NCBI Taxonomy" id="68188"/>
    <lineage>
        <taxon>Bacteria</taxon>
        <taxon>Bacillati</taxon>
        <taxon>Actinomycetota</taxon>
        <taxon>Actinomycetes</taxon>
        <taxon>Kitasatosporales</taxon>
        <taxon>Streptomycetaceae</taxon>
        <taxon>Streptomyces</taxon>
    </lineage>
</organism>
<feature type="region of interest" description="Disordered" evidence="1">
    <location>
        <begin position="1"/>
        <end position="24"/>
    </location>
</feature>
<keyword evidence="2" id="KW-1133">Transmembrane helix</keyword>
<accession>A0ABS4V9E6</accession>
<proteinExistence type="predicted"/>
<evidence type="ECO:0000313" key="4">
    <source>
        <dbReference type="Proteomes" id="UP001519311"/>
    </source>
</evidence>